<evidence type="ECO:0000313" key="1">
    <source>
        <dbReference type="EMBL" id="MCJ8748343.1"/>
    </source>
</evidence>
<sequence>MNMYSILDHELKSPLQHAPVTMPPVNGSVHASSTPAAAGGQKSSECLDKVKRPMNAFMVWSRGQRRKMAQENPKMHNSEISKRLGAEWKLLADAQKRPFIDEAKRLRALHMKEHPDYKYKPRRKTKPAAKKDCPVSALPLSAGTLSGSARMEGYGWGAAGGYGSAQGDALGYTQQIHRYDLSSFQYPSAHSYMNSASAYSPVQYGTAGTQQSSPVMSMVKPDQVSPSSSGGDLNQPRAPLQPDLRDMISMYIPSGSGDTGDVQRNYTANLQQHYLSGSASLTHI</sequence>
<dbReference type="EMBL" id="CM041001">
    <property type="protein sequence ID" value="MCJ8748343.1"/>
    <property type="molecule type" value="Genomic_DNA"/>
</dbReference>
<evidence type="ECO:0000313" key="2">
    <source>
        <dbReference type="Proteomes" id="UP000830395"/>
    </source>
</evidence>
<reference evidence="1" key="1">
    <citation type="submission" date="2020-02" db="EMBL/GenBank/DDBJ databases">
        <title>Genome sequencing of the panga catfish, Pangasius djambal.</title>
        <authorList>
            <person name="Wen M."/>
            <person name="Zahm M."/>
            <person name="Roques C."/>
            <person name="Cabau C."/>
            <person name="Klopp C."/>
            <person name="Donnadieu C."/>
            <person name="Jouanno E."/>
            <person name="Avarre J.-C."/>
            <person name="Campet M."/>
            <person name="Ha T."/>
            <person name="Dugue R."/>
            <person name="Lampietro C."/>
            <person name="Louis A."/>
            <person name="Herpin A."/>
            <person name="Echchiki A."/>
            <person name="Berthelot C."/>
            <person name="Parey E."/>
            <person name="Roest-Crollius H."/>
            <person name="Braasch I."/>
            <person name="Postlethwait J.H."/>
            <person name="Bobe J."/>
            <person name="Montfort J."/>
            <person name="Bouchez O."/>
            <person name="Begum T."/>
            <person name="Schartl M."/>
            <person name="Gustiano R."/>
            <person name="Guiguen Y."/>
        </authorList>
    </citation>
    <scope>NUCLEOTIDE SEQUENCE</scope>
    <source>
        <strain evidence="1">Pdj_M5554</strain>
    </source>
</reference>
<organism evidence="1 2">
    <name type="scientific">Pangasius djambal</name>
    <dbReference type="NCBI Taxonomy" id="1691987"/>
    <lineage>
        <taxon>Eukaryota</taxon>
        <taxon>Metazoa</taxon>
        <taxon>Chordata</taxon>
        <taxon>Craniata</taxon>
        <taxon>Vertebrata</taxon>
        <taxon>Euteleostomi</taxon>
        <taxon>Actinopterygii</taxon>
        <taxon>Neopterygii</taxon>
        <taxon>Teleostei</taxon>
        <taxon>Ostariophysi</taxon>
        <taxon>Siluriformes</taxon>
        <taxon>Pangasiidae</taxon>
        <taxon>Pangasius</taxon>
    </lineage>
</organism>
<comment type="caution">
    <text evidence="1">The sequence shown here is derived from an EMBL/GenBank/DDBJ whole genome shotgun (WGS) entry which is preliminary data.</text>
</comment>
<name>A0ACC5ZLF6_9TELE</name>
<accession>A0ACC5ZLF6</accession>
<gene>
    <name evidence="1" type="ORF">PDJAM_G00163940</name>
</gene>
<proteinExistence type="predicted"/>
<dbReference type="Proteomes" id="UP000830395">
    <property type="component" value="Chromosome 27"/>
</dbReference>
<keyword evidence="2" id="KW-1185">Reference proteome</keyword>
<protein>
    <submittedName>
        <fullName evidence="1">Uncharacterized protein</fullName>
    </submittedName>
</protein>